<evidence type="ECO:0000313" key="5">
    <source>
        <dbReference type="Proteomes" id="UP000000305"/>
    </source>
</evidence>
<dbReference type="KEGG" id="dpx:DAPPUDRAFT_238473"/>
<dbReference type="EMBL" id="GL732539">
    <property type="protein sequence ID" value="EFX82707.1"/>
    <property type="molecule type" value="Genomic_DNA"/>
</dbReference>
<evidence type="ECO:0000313" key="2">
    <source>
        <dbReference type="EMBL" id="EFX82729.1"/>
    </source>
</evidence>
<evidence type="ECO:0000313" key="3">
    <source>
        <dbReference type="EMBL" id="EFX84939.1"/>
    </source>
</evidence>
<keyword evidence="5" id="KW-1185">Reference proteome</keyword>
<gene>
    <name evidence="3" type="ORF">DAPPUDRAFT_238471</name>
    <name evidence="4" type="ORF">DAPPUDRAFT_238473</name>
    <name evidence="1" type="ORF">DAPPUDRAFT_241051</name>
    <name evidence="2" type="ORF">DAPPUDRAFT_241052</name>
</gene>
<proteinExistence type="predicted"/>
<dbReference type="EMBL" id="GL732539">
    <property type="protein sequence ID" value="EFX82729.1"/>
    <property type="molecule type" value="Genomic_DNA"/>
</dbReference>
<dbReference type="EMBL" id="GL732533">
    <property type="protein sequence ID" value="EFX84990.1"/>
    <property type="molecule type" value="Genomic_DNA"/>
</dbReference>
<dbReference type="Proteomes" id="UP000000305">
    <property type="component" value="Unassembled WGS sequence"/>
</dbReference>
<evidence type="ECO:0000313" key="1">
    <source>
        <dbReference type="EMBL" id="EFX82707.1"/>
    </source>
</evidence>
<dbReference type="HOGENOM" id="CLU_3052420_0_0_1"/>
<evidence type="ECO:0000313" key="4">
    <source>
        <dbReference type="EMBL" id="EFX84990.1"/>
    </source>
</evidence>
<organism evidence="3 5">
    <name type="scientific">Daphnia pulex</name>
    <name type="common">Water flea</name>
    <dbReference type="NCBI Taxonomy" id="6669"/>
    <lineage>
        <taxon>Eukaryota</taxon>
        <taxon>Metazoa</taxon>
        <taxon>Ecdysozoa</taxon>
        <taxon>Arthropoda</taxon>
        <taxon>Crustacea</taxon>
        <taxon>Branchiopoda</taxon>
        <taxon>Diplostraca</taxon>
        <taxon>Cladocera</taxon>
        <taxon>Anomopoda</taxon>
        <taxon>Daphniidae</taxon>
        <taxon>Daphnia</taxon>
    </lineage>
</organism>
<accession>E9G6H8</accession>
<dbReference type="EMBL" id="GL732533">
    <property type="protein sequence ID" value="EFX84939.1"/>
    <property type="molecule type" value="Genomic_DNA"/>
</dbReference>
<dbReference type="KEGG" id="dpx:DAPPUDRAFT_241052"/>
<dbReference type="AlphaFoldDB" id="E9G6H8"/>
<reference evidence="3 5" key="1">
    <citation type="journal article" date="2011" name="Science">
        <title>The ecoresponsive genome of Daphnia pulex.</title>
        <authorList>
            <person name="Colbourne J.K."/>
            <person name="Pfrender M.E."/>
            <person name="Gilbert D."/>
            <person name="Thomas W.K."/>
            <person name="Tucker A."/>
            <person name="Oakley T.H."/>
            <person name="Tokishita S."/>
            <person name="Aerts A."/>
            <person name="Arnold G.J."/>
            <person name="Basu M.K."/>
            <person name="Bauer D.J."/>
            <person name="Caceres C.E."/>
            <person name="Carmel L."/>
            <person name="Casola C."/>
            <person name="Choi J.H."/>
            <person name="Detter J.C."/>
            <person name="Dong Q."/>
            <person name="Dusheyko S."/>
            <person name="Eads B.D."/>
            <person name="Frohlich T."/>
            <person name="Geiler-Samerotte K.A."/>
            <person name="Gerlach D."/>
            <person name="Hatcher P."/>
            <person name="Jogdeo S."/>
            <person name="Krijgsveld J."/>
            <person name="Kriventseva E.V."/>
            <person name="Kultz D."/>
            <person name="Laforsch C."/>
            <person name="Lindquist E."/>
            <person name="Lopez J."/>
            <person name="Manak J.R."/>
            <person name="Muller J."/>
            <person name="Pangilinan J."/>
            <person name="Patwardhan R.P."/>
            <person name="Pitluck S."/>
            <person name="Pritham E.J."/>
            <person name="Rechtsteiner A."/>
            <person name="Rho M."/>
            <person name="Rogozin I.B."/>
            <person name="Sakarya O."/>
            <person name="Salamov A."/>
            <person name="Schaack S."/>
            <person name="Shapiro H."/>
            <person name="Shiga Y."/>
            <person name="Skalitzky C."/>
            <person name="Smith Z."/>
            <person name="Souvorov A."/>
            <person name="Sung W."/>
            <person name="Tang Z."/>
            <person name="Tsuchiya D."/>
            <person name="Tu H."/>
            <person name="Vos H."/>
            <person name="Wang M."/>
            <person name="Wolf Y.I."/>
            <person name="Yamagata H."/>
            <person name="Yamada T."/>
            <person name="Ye Y."/>
            <person name="Shaw J.R."/>
            <person name="Andrews J."/>
            <person name="Crease T.J."/>
            <person name="Tang H."/>
            <person name="Lucas S.M."/>
            <person name="Robertson H.M."/>
            <person name="Bork P."/>
            <person name="Koonin E.V."/>
            <person name="Zdobnov E.M."/>
            <person name="Grigoriev I.V."/>
            <person name="Lynch M."/>
            <person name="Boore J.L."/>
        </authorList>
    </citation>
    <scope>NUCLEOTIDE SEQUENCE [LARGE SCALE GENOMIC DNA]</scope>
</reference>
<sequence length="54" mass="6318">MFNVLKDLSVNINNYTKTFPFQPDSNKLAKRNLKPKDLETMLSTTSRFQKLNNI</sequence>
<dbReference type="KEGG" id="dpx:DAPPUDRAFT_241051"/>
<name>E9G6H8_DAPPU</name>
<dbReference type="KEGG" id="dpx:DAPPUDRAFT_238471"/>
<protein>
    <submittedName>
        <fullName evidence="3">Uncharacterized protein</fullName>
    </submittedName>
</protein>